<evidence type="ECO:0000256" key="2">
    <source>
        <dbReference type="ARBA" id="ARBA00022801"/>
    </source>
</evidence>
<keyword evidence="1" id="KW-0540">Nuclease</keyword>
<keyword evidence="3" id="KW-0269">Exonuclease</keyword>
<dbReference type="Gene3D" id="3.30.420.10">
    <property type="entry name" value="Ribonuclease H-like superfamily/Ribonuclease H"/>
    <property type="match status" value="1"/>
</dbReference>
<dbReference type="OrthoDB" id="9804290at2"/>
<reference evidence="7 8" key="1">
    <citation type="submission" date="2017-11" db="EMBL/GenBank/DDBJ databases">
        <title>Animal gut microbial communities from fecal samples from Wisconsin, USA.</title>
        <authorList>
            <person name="Neumann A."/>
        </authorList>
    </citation>
    <scope>NUCLEOTIDE SEQUENCE [LARGE SCALE GENOMIC DNA]</scope>
    <source>
        <strain evidence="7 8">UWS3</strain>
    </source>
</reference>
<keyword evidence="2" id="KW-0378">Hydrolase</keyword>
<dbReference type="AlphaFoldDB" id="A0A2M9A646"/>
<dbReference type="NCBIfam" id="TIGR00573">
    <property type="entry name" value="dnaq"/>
    <property type="match status" value="1"/>
</dbReference>
<comment type="subunit">
    <text evidence="5">DNA polymerase III contains a core (composed of alpha, epsilon and theta chains) that associates with a tau subunit. This core dimerizes to form the POLIII' complex. PolIII' associates with the gamma complex (composed of gamma, delta, delta', psi and chi chains) and with the beta chain to form the complete DNA polymerase III complex.</text>
</comment>
<evidence type="ECO:0000313" key="7">
    <source>
        <dbReference type="EMBL" id="PJJ41191.1"/>
    </source>
</evidence>
<name>A0A2M9A646_9BACT</name>
<dbReference type="FunFam" id="3.30.420.10:FF:000045">
    <property type="entry name" value="3'-5' exonuclease DinG"/>
    <property type="match status" value="1"/>
</dbReference>
<comment type="function">
    <text evidence="4">DNA polymerase III is a complex, multichain enzyme responsible for most of the replicative synthesis in bacteria. The epsilon subunit contain the editing function and is a proofreading 3'-5' exonuclease.</text>
</comment>
<dbReference type="RefSeq" id="WP_100425187.1">
    <property type="nucleotide sequence ID" value="NZ_JAQXKX010000002.1"/>
</dbReference>
<dbReference type="GO" id="GO:0006260">
    <property type="term" value="P:DNA replication"/>
    <property type="evidence" value="ECO:0007669"/>
    <property type="project" value="InterPro"/>
</dbReference>
<evidence type="ECO:0000313" key="8">
    <source>
        <dbReference type="Proteomes" id="UP000231134"/>
    </source>
</evidence>
<dbReference type="GO" id="GO:0008408">
    <property type="term" value="F:3'-5' exonuclease activity"/>
    <property type="evidence" value="ECO:0007669"/>
    <property type="project" value="TreeGrafter"/>
</dbReference>
<dbReference type="PANTHER" id="PTHR30231">
    <property type="entry name" value="DNA POLYMERASE III SUBUNIT EPSILON"/>
    <property type="match status" value="1"/>
</dbReference>
<dbReference type="InterPro" id="IPR006054">
    <property type="entry name" value="DnaQ"/>
</dbReference>
<dbReference type="SMART" id="SM00479">
    <property type="entry name" value="EXOIII"/>
    <property type="match status" value="1"/>
</dbReference>
<proteinExistence type="predicted"/>
<feature type="domain" description="Exonuclease" evidence="6">
    <location>
        <begin position="5"/>
        <end position="189"/>
    </location>
</feature>
<organism evidence="7 8">
    <name type="scientific">Hallerella succinigenes</name>
    <dbReference type="NCBI Taxonomy" id="1896222"/>
    <lineage>
        <taxon>Bacteria</taxon>
        <taxon>Pseudomonadati</taxon>
        <taxon>Fibrobacterota</taxon>
        <taxon>Fibrobacteria</taxon>
        <taxon>Fibrobacterales</taxon>
        <taxon>Fibrobacteraceae</taxon>
        <taxon>Hallerella</taxon>
    </lineage>
</organism>
<gene>
    <name evidence="7" type="ORF">BGX16_1150</name>
</gene>
<protein>
    <submittedName>
        <fullName evidence="7">DNA polymerase-3 subunit alpha (Gram-positive type)</fullName>
    </submittedName>
</protein>
<accession>A0A2M9A646</accession>
<dbReference type="GO" id="GO:0003887">
    <property type="term" value="F:DNA-directed DNA polymerase activity"/>
    <property type="evidence" value="ECO:0007669"/>
    <property type="project" value="InterPro"/>
</dbReference>
<comment type="caution">
    <text evidence="7">The sequence shown here is derived from an EMBL/GenBank/DDBJ whole genome shotgun (WGS) entry which is preliminary data.</text>
</comment>
<evidence type="ECO:0000256" key="1">
    <source>
        <dbReference type="ARBA" id="ARBA00022722"/>
    </source>
</evidence>
<dbReference type="InterPro" id="IPR012337">
    <property type="entry name" value="RNaseH-like_sf"/>
</dbReference>
<evidence type="ECO:0000259" key="6">
    <source>
        <dbReference type="SMART" id="SM00479"/>
    </source>
</evidence>
<dbReference type="GO" id="GO:0003677">
    <property type="term" value="F:DNA binding"/>
    <property type="evidence" value="ECO:0007669"/>
    <property type="project" value="InterPro"/>
</dbReference>
<keyword evidence="8" id="KW-1185">Reference proteome</keyword>
<dbReference type="EMBL" id="PGEX01000001">
    <property type="protein sequence ID" value="PJJ41191.1"/>
    <property type="molecule type" value="Genomic_DNA"/>
</dbReference>
<evidence type="ECO:0000256" key="3">
    <source>
        <dbReference type="ARBA" id="ARBA00022839"/>
    </source>
</evidence>
<dbReference type="Pfam" id="PF00929">
    <property type="entry name" value="RNase_T"/>
    <property type="match status" value="1"/>
</dbReference>
<dbReference type="CDD" id="cd06127">
    <property type="entry name" value="DEDDh"/>
    <property type="match status" value="1"/>
</dbReference>
<dbReference type="InterPro" id="IPR013520">
    <property type="entry name" value="Ribonucl_H"/>
</dbReference>
<dbReference type="InterPro" id="IPR036397">
    <property type="entry name" value="RNaseH_sf"/>
</dbReference>
<dbReference type="SUPFAM" id="SSF53098">
    <property type="entry name" value="Ribonuclease H-like"/>
    <property type="match status" value="1"/>
</dbReference>
<dbReference type="Proteomes" id="UP000231134">
    <property type="component" value="Unassembled WGS sequence"/>
</dbReference>
<dbReference type="PANTHER" id="PTHR30231:SF4">
    <property type="entry name" value="PROTEIN NEN2"/>
    <property type="match status" value="1"/>
</dbReference>
<evidence type="ECO:0000256" key="5">
    <source>
        <dbReference type="ARBA" id="ARBA00026073"/>
    </source>
</evidence>
<evidence type="ECO:0000256" key="4">
    <source>
        <dbReference type="ARBA" id="ARBA00025483"/>
    </source>
</evidence>
<sequence>MIYSTFVAFDLETTGLFSNKDEIVEIGAVKFTVYDDNGIIRPKKISEFQTLVKPPMMIPDEATRVNHITNEMVENAPDINTALKKFTVFCGQSAILVAHNADFDAGFLHVAYTKHPQLLPGNPIVDSLRVARSILPELKSHKLGDLAHMFQRIKGQIKLAINNDEMHRAVYDCEMLMEVFVALLRRRIRKEDWDISRILNCIIKHGSTPAYLTKMN</sequence>